<dbReference type="EMBL" id="CM042011">
    <property type="protein sequence ID" value="KAI3765443.1"/>
    <property type="molecule type" value="Genomic_DNA"/>
</dbReference>
<evidence type="ECO:0000313" key="2">
    <source>
        <dbReference type="Proteomes" id="UP001055811"/>
    </source>
</evidence>
<keyword evidence="2" id="KW-1185">Reference proteome</keyword>
<comment type="caution">
    <text evidence="1">The sequence shown here is derived from an EMBL/GenBank/DDBJ whole genome shotgun (WGS) entry which is preliminary data.</text>
</comment>
<reference evidence="2" key="1">
    <citation type="journal article" date="2022" name="Mol. Ecol. Resour.">
        <title>The genomes of chicory, endive, great burdock and yacon provide insights into Asteraceae palaeo-polyploidization history and plant inulin production.</title>
        <authorList>
            <person name="Fan W."/>
            <person name="Wang S."/>
            <person name="Wang H."/>
            <person name="Wang A."/>
            <person name="Jiang F."/>
            <person name="Liu H."/>
            <person name="Zhao H."/>
            <person name="Xu D."/>
            <person name="Zhang Y."/>
        </authorList>
    </citation>
    <scope>NUCLEOTIDE SEQUENCE [LARGE SCALE GENOMIC DNA]</scope>
    <source>
        <strain evidence="2">cv. Punajuju</strain>
    </source>
</reference>
<organism evidence="1 2">
    <name type="scientific">Cichorium intybus</name>
    <name type="common">Chicory</name>
    <dbReference type="NCBI Taxonomy" id="13427"/>
    <lineage>
        <taxon>Eukaryota</taxon>
        <taxon>Viridiplantae</taxon>
        <taxon>Streptophyta</taxon>
        <taxon>Embryophyta</taxon>
        <taxon>Tracheophyta</taxon>
        <taxon>Spermatophyta</taxon>
        <taxon>Magnoliopsida</taxon>
        <taxon>eudicotyledons</taxon>
        <taxon>Gunneridae</taxon>
        <taxon>Pentapetalae</taxon>
        <taxon>asterids</taxon>
        <taxon>campanulids</taxon>
        <taxon>Asterales</taxon>
        <taxon>Asteraceae</taxon>
        <taxon>Cichorioideae</taxon>
        <taxon>Cichorieae</taxon>
        <taxon>Cichoriinae</taxon>
        <taxon>Cichorium</taxon>
    </lineage>
</organism>
<name>A0ACB9F291_CICIN</name>
<evidence type="ECO:0000313" key="1">
    <source>
        <dbReference type="EMBL" id="KAI3765443.1"/>
    </source>
</evidence>
<protein>
    <submittedName>
        <fullName evidence="1">Uncharacterized protein</fullName>
    </submittedName>
</protein>
<gene>
    <name evidence="1" type="ORF">L2E82_15476</name>
</gene>
<accession>A0ACB9F291</accession>
<sequence length="198" mass="22658">MVMKPVLTLHYLLQNLNECPQKLQKKDKEKEGKDGSSRQCDHNIEEIEQLRASVDFLVDLCDTLSSVRVFRSIDSNSVKGFPKDPKDAISKNKTMQMMYEVIYKALQEVGLDNVYEPQDYLNFFCLGTRESSHSVEPTFEEKGSNSANSPQVIFFFLSFELVWDCRFELEVPDPETMVTFPVVGDEDGAIFVSWTTTS</sequence>
<dbReference type="Proteomes" id="UP001055811">
    <property type="component" value="Linkage Group LG03"/>
</dbReference>
<reference evidence="1 2" key="2">
    <citation type="journal article" date="2022" name="Mol. Ecol. Resour.">
        <title>The genomes of chicory, endive, great burdock and yacon provide insights into Asteraceae paleo-polyploidization history and plant inulin production.</title>
        <authorList>
            <person name="Fan W."/>
            <person name="Wang S."/>
            <person name="Wang H."/>
            <person name="Wang A."/>
            <person name="Jiang F."/>
            <person name="Liu H."/>
            <person name="Zhao H."/>
            <person name="Xu D."/>
            <person name="Zhang Y."/>
        </authorList>
    </citation>
    <scope>NUCLEOTIDE SEQUENCE [LARGE SCALE GENOMIC DNA]</scope>
    <source>
        <strain evidence="2">cv. Punajuju</strain>
        <tissue evidence="1">Leaves</tissue>
    </source>
</reference>
<proteinExistence type="predicted"/>